<evidence type="ECO:0000256" key="4">
    <source>
        <dbReference type="ARBA" id="ARBA00023136"/>
    </source>
</evidence>
<feature type="transmembrane region" description="Helical" evidence="5">
    <location>
        <begin position="163"/>
        <end position="187"/>
    </location>
</feature>
<comment type="caution">
    <text evidence="7">The sequence shown here is derived from an EMBL/GenBank/DDBJ whole genome shotgun (WGS) entry which is preliminary data.</text>
</comment>
<dbReference type="InterPro" id="IPR001902">
    <property type="entry name" value="SLC26A/SulP_fam"/>
</dbReference>
<dbReference type="PROSITE" id="PS50801">
    <property type="entry name" value="STAS"/>
    <property type="match status" value="1"/>
</dbReference>
<protein>
    <submittedName>
        <fullName evidence="7">SulP family inorganic anion transporter</fullName>
    </submittedName>
</protein>
<gene>
    <name evidence="7" type="ORF">GF068_22615</name>
</gene>
<feature type="transmembrane region" description="Helical" evidence="5">
    <location>
        <begin position="401"/>
        <end position="428"/>
    </location>
</feature>
<evidence type="ECO:0000256" key="1">
    <source>
        <dbReference type="ARBA" id="ARBA00004141"/>
    </source>
</evidence>
<dbReference type="Proteomes" id="UP000440224">
    <property type="component" value="Unassembled WGS sequence"/>
</dbReference>
<reference evidence="7 8" key="1">
    <citation type="submission" date="2019-10" db="EMBL/GenBank/DDBJ databases">
        <title>A soil myxobacterium in the family Polyangiaceae.</title>
        <authorList>
            <person name="Li Y."/>
            <person name="Wang J."/>
        </authorList>
    </citation>
    <scope>NUCLEOTIDE SEQUENCE [LARGE SCALE GENOMIC DNA]</scope>
    <source>
        <strain evidence="7 8">DSM 14734</strain>
    </source>
</reference>
<dbReference type="PANTHER" id="PTHR11814">
    <property type="entry name" value="SULFATE TRANSPORTER"/>
    <property type="match status" value="1"/>
</dbReference>
<name>A0A6N7PRX3_9BACT</name>
<keyword evidence="4 5" id="KW-0472">Membrane</keyword>
<feature type="transmembrane region" description="Helical" evidence="5">
    <location>
        <begin position="339"/>
        <end position="357"/>
    </location>
</feature>
<feature type="transmembrane region" description="Helical" evidence="5">
    <location>
        <begin position="12"/>
        <end position="35"/>
    </location>
</feature>
<evidence type="ECO:0000256" key="2">
    <source>
        <dbReference type="ARBA" id="ARBA00022692"/>
    </source>
</evidence>
<sequence length="525" mass="55979">MTLKDNIGKDYLRYDAAAGLVVFLVAVPLCLGIALASGAPLLAGLVAGFVGGIVVGFLSGSDVSVSGPAAGLTVIVATAIHNLGYPAFLVAVILAGVLQLAFGALRLGALADYVPNAVIKGMLAAIGIVIVLKQIPHALGRDLDFEMDMRFIEPDGKENTLSAIVKALLSASPGALLISGASLGILLTWDKFVAPRAKALKLVPAPLVVVVVGTLLNELFRLRGMAGFYLRGEDGHLVTLPILGSPLDIFGELTRPAWSALRDEGVYVTGVTLAAVASLESLLALEAGQRLDPYKRIALPNRELIAQGLGNLTSGLLGGLPVTSVVVRTSANVYAGNRTRWSTIFHGLLLLVAVLLLGRVLNRIPLAALAAILIVIGSKLMPRALFQEMWREGLSSFVPFFVTIVAIVFTDLLKGVLIGLAFGVFFVIRTNSHAAMIVVSQDNYYLLRFNKDISFVHKAELKEKLSRIPEGATLIIDGTRALHVDRDAFEVLDDYRETAKFKDIKVEFKNLRGKRPDGELPAATR</sequence>
<evidence type="ECO:0000313" key="7">
    <source>
        <dbReference type="EMBL" id="MRG94689.1"/>
    </source>
</evidence>
<evidence type="ECO:0000313" key="8">
    <source>
        <dbReference type="Proteomes" id="UP000440224"/>
    </source>
</evidence>
<feature type="transmembrane region" description="Helical" evidence="5">
    <location>
        <begin position="117"/>
        <end position="135"/>
    </location>
</feature>
<evidence type="ECO:0000256" key="5">
    <source>
        <dbReference type="SAM" id="Phobius"/>
    </source>
</evidence>
<keyword evidence="3 5" id="KW-1133">Transmembrane helix</keyword>
<dbReference type="InterPro" id="IPR002645">
    <property type="entry name" value="STAS_dom"/>
</dbReference>
<evidence type="ECO:0000259" key="6">
    <source>
        <dbReference type="PROSITE" id="PS50801"/>
    </source>
</evidence>
<accession>A0A6N7PRX3</accession>
<dbReference type="Pfam" id="PF00916">
    <property type="entry name" value="Sulfate_transp"/>
    <property type="match status" value="1"/>
</dbReference>
<feature type="transmembrane region" description="Helical" evidence="5">
    <location>
        <begin position="199"/>
        <end position="220"/>
    </location>
</feature>
<feature type="transmembrane region" description="Helical" evidence="5">
    <location>
        <begin position="87"/>
        <end position="105"/>
    </location>
</feature>
<dbReference type="EMBL" id="WJIE01000006">
    <property type="protein sequence ID" value="MRG94689.1"/>
    <property type="molecule type" value="Genomic_DNA"/>
</dbReference>
<keyword evidence="8" id="KW-1185">Reference proteome</keyword>
<dbReference type="RefSeq" id="WP_153821513.1">
    <property type="nucleotide sequence ID" value="NZ_WJIE01000006.1"/>
</dbReference>
<comment type="subcellular location">
    <subcellularLocation>
        <location evidence="1">Membrane</location>
        <topology evidence="1">Multi-pass membrane protein</topology>
    </subcellularLocation>
</comment>
<dbReference type="InterPro" id="IPR011547">
    <property type="entry name" value="SLC26A/SulP_dom"/>
</dbReference>
<dbReference type="GO" id="GO:0055085">
    <property type="term" value="P:transmembrane transport"/>
    <property type="evidence" value="ECO:0007669"/>
    <property type="project" value="InterPro"/>
</dbReference>
<feature type="transmembrane region" description="Helical" evidence="5">
    <location>
        <begin position="304"/>
        <end position="327"/>
    </location>
</feature>
<keyword evidence="2 5" id="KW-0812">Transmembrane</keyword>
<feature type="transmembrane region" description="Helical" evidence="5">
    <location>
        <begin position="364"/>
        <end position="381"/>
    </location>
</feature>
<dbReference type="GO" id="GO:0016020">
    <property type="term" value="C:membrane"/>
    <property type="evidence" value="ECO:0007669"/>
    <property type="project" value="UniProtKB-SubCell"/>
</dbReference>
<dbReference type="OrthoDB" id="9771198at2"/>
<dbReference type="AlphaFoldDB" id="A0A6N7PRX3"/>
<proteinExistence type="predicted"/>
<evidence type="ECO:0000256" key="3">
    <source>
        <dbReference type="ARBA" id="ARBA00022989"/>
    </source>
</evidence>
<feature type="domain" description="STAS" evidence="6">
    <location>
        <begin position="434"/>
        <end position="525"/>
    </location>
</feature>
<organism evidence="7 8">
    <name type="scientific">Polyangium spumosum</name>
    <dbReference type="NCBI Taxonomy" id="889282"/>
    <lineage>
        <taxon>Bacteria</taxon>
        <taxon>Pseudomonadati</taxon>
        <taxon>Myxococcota</taxon>
        <taxon>Polyangia</taxon>
        <taxon>Polyangiales</taxon>
        <taxon>Polyangiaceae</taxon>
        <taxon>Polyangium</taxon>
    </lineage>
</organism>